<gene>
    <name evidence="1" type="ORF">LE190_09645</name>
</gene>
<evidence type="ECO:0008006" key="3">
    <source>
        <dbReference type="Google" id="ProtNLM"/>
    </source>
</evidence>
<evidence type="ECO:0000313" key="2">
    <source>
        <dbReference type="Proteomes" id="UP001198602"/>
    </source>
</evidence>
<organism evidence="1 2">
    <name type="scientific">Massilia hydrophila</name>
    <dbReference type="NCBI Taxonomy" id="3044279"/>
    <lineage>
        <taxon>Bacteria</taxon>
        <taxon>Pseudomonadati</taxon>
        <taxon>Pseudomonadota</taxon>
        <taxon>Betaproteobacteria</taxon>
        <taxon>Burkholderiales</taxon>
        <taxon>Oxalobacteraceae</taxon>
        <taxon>Telluria group</taxon>
        <taxon>Massilia</taxon>
    </lineage>
</organism>
<dbReference type="RefSeq" id="WP_225238497.1">
    <property type="nucleotide sequence ID" value="NZ_JAHYBX010000003.1"/>
</dbReference>
<dbReference type="PIRSF" id="PIRSF015283">
    <property type="entry name" value="Regulatory_RpfE"/>
    <property type="match status" value="1"/>
</dbReference>
<accession>A0ABS7Y916</accession>
<sequence length="344" mass="37205">MPHITLVLPHLLPLPEFAPDLARALQTPALAALLSRTSAYDRRGAAAPADGAQALPHEAWLARALGLSPEGRPAFAASAMRGFGLDPQDGTWYIVNPAHIEIARSHSMMADPRQLQLDQPDSRALYEAARPLCEEIGHPLLYGDAQTWFLRADDWDGIDSATPDTVAGMDLSDFVPRGRHALPLRRLQNEVQMLWHAHPVNAAREGRRLPAVNSFWLWGAATAVSGGPPPALPVIAVDAPGWVRGLATRSLERLDGVEDLLAGDGIVVAGSLAEAALAADWGSWVQGVQQLEHALFAPLHAALLGGRIQTLRLVLSSRDALAECTTTAMAQRKFWRRPTLERLT</sequence>
<dbReference type="InterPro" id="IPR016631">
    <property type="entry name" value="Regulatory_RpfE"/>
</dbReference>
<dbReference type="EMBL" id="JAHYBX010000003">
    <property type="protein sequence ID" value="MCA1856188.1"/>
    <property type="molecule type" value="Genomic_DNA"/>
</dbReference>
<dbReference type="Proteomes" id="UP001198602">
    <property type="component" value="Unassembled WGS sequence"/>
</dbReference>
<evidence type="ECO:0000313" key="1">
    <source>
        <dbReference type="EMBL" id="MCA1856188.1"/>
    </source>
</evidence>
<comment type="caution">
    <text evidence="1">The sequence shown here is derived from an EMBL/GenBank/DDBJ whole genome shotgun (WGS) entry which is preliminary data.</text>
</comment>
<reference evidence="1 2" key="1">
    <citation type="submission" date="2021-07" db="EMBL/GenBank/DDBJ databases">
        <title>Characterization of Violacein-producing bacteria and related species.</title>
        <authorList>
            <person name="Wilson H.S."/>
            <person name="De Leon M.E."/>
        </authorList>
    </citation>
    <scope>NUCLEOTIDE SEQUENCE [LARGE SCALE GENOMIC DNA]</scope>
    <source>
        <strain evidence="1 2">HSC-2F05</strain>
    </source>
</reference>
<name>A0ABS7Y916_9BURK</name>
<protein>
    <recommendedName>
        <fullName evidence="3">Phosphoglycerate mutase</fullName>
    </recommendedName>
</protein>
<keyword evidence="2" id="KW-1185">Reference proteome</keyword>
<proteinExistence type="predicted"/>